<keyword evidence="6" id="KW-1185">Reference proteome</keyword>
<gene>
    <name evidence="5" type="ORF">EV186_1011438</name>
</gene>
<protein>
    <submittedName>
        <fullName evidence="5">Putative acyl esterase</fullName>
    </submittedName>
</protein>
<evidence type="ECO:0000259" key="4">
    <source>
        <dbReference type="SMART" id="SM00939"/>
    </source>
</evidence>
<reference evidence="5 6" key="1">
    <citation type="submission" date="2019-03" db="EMBL/GenBank/DDBJ databases">
        <title>Genomic Encyclopedia of Type Strains, Phase IV (KMG-IV): sequencing the most valuable type-strain genomes for metagenomic binning, comparative biology and taxonomic classification.</title>
        <authorList>
            <person name="Goeker M."/>
        </authorList>
    </citation>
    <scope>NUCLEOTIDE SEQUENCE [LARGE SCALE GENOMIC DNA]</scope>
    <source>
        <strain evidence="5 6">DSM 45361</strain>
    </source>
</reference>
<sequence>MRRLILVTAAVSTMLVGGVVPAATADTGYDISYQTIPGYGGDPLKAFVLTPTGRGNGPFPLLVMPSSWGTPNLEYVGAAGRLATEHGYEVISYSSRGFYDSGGQNDIAGPATVGDVSAVIDWAGNHHADLNRVGVVGISYGAGVGLLAAADDPRIKAVSAMSAWTDLIGSLDPNDTVAVQAAAALLLIGDVTSKPSPEMVKAQIDFLAGDIDAIKPLGPARSAATKVDRINANHPAVMIANQWDDSLFPPSQITDFFQRLTTPKRLLLQPGDHGTAEIPGLTGITNESWDTTARWMDHYLLGAANGVDGEQPVRLQDKTTRDWRSYPDWQSVGTGHNLYLSKPDLTGFGKLGGQSTGWKRTELTGVPTIADSGPILLTGLFQGYFGVPPLVNTVLVDKNAAGVWSSSAYGQAATLAGAARLHATVTPSKADTTLVAYLYDVDALGNGGLITHKPITLHASGSQSLDLRLEPTVWTVPKGHHLTLVVDSMDLRYTSTSKLGGTVTFGSPAGDPSVLTVPTAAG</sequence>
<dbReference type="Gene3D" id="2.60.120.260">
    <property type="entry name" value="Galactose-binding domain-like"/>
    <property type="match status" value="1"/>
</dbReference>
<feature type="domain" description="Xaa-Pro dipeptidyl-peptidase C-terminal" evidence="4">
    <location>
        <begin position="293"/>
        <end position="516"/>
    </location>
</feature>
<dbReference type="SUPFAM" id="SSF53474">
    <property type="entry name" value="alpha/beta-Hydrolases"/>
    <property type="match status" value="1"/>
</dbReference>
<dbReference type="GO" id="GO:0052689">
    <property type="term" value="F:carboxylic ester hydrolase activity"/>
    <property type="evidence" value="ECO:0007669"/>
    <property type="project" value="UniProtKB-ARBA"/>
</dbReference>
<dbReference type="InterPro" id="IPR029058">
    <property type="entry name" value="AB_hydrolase_fold"/>
</dbReference>
<dbReference type="AlphaFoldDB" id="A0A4R6SN66"/>
<feature type="signal peptide" evidence="3">
    <location>
        <begin position="1"/>
        <end position="25"/>
    </location>
</feature>
<organism evidence="5 6">
    <name type="scientific">Labedaea rhizosphaerae</name>
    <dbReference type="NCBI Taxonomy" id="598644"/>
    <lineage>
        <taxon>Bacteria</taxon>
        <taxon>Bacillati</taxon>
        <taxon>Actinomycetota</taxon>
        <taxon>Actinomycetes</taxon>
        <taxon>Pseudonocardiales</taxon>
        <taxon>Pseudonocardiaceae</taxon>
        <taxon>Labedaea</taxon>
    </lineage>
</organism>
<dbReference type="PANTHER" id="PTHR22946:SF9">
    <property type="entry name" value="POLYKETIDE TRANSFERASE AF380"/>
    <property type="match status" value="1"/>
</dbReference>
<dbReference type="PANTHER" id="PTHR22946">
    <property type="entry name" value="DIENELACTONE HYDROLASE DOMAIN-CONTAINING PROTEIN-RELATED"/>
    <property type="match status" value="1"/>
</dbReference>
<dbReference type="GO" id="GO:0008239">
    <property type="term" value="F:dipeptidyl-peptidase activity"/>
    <property type="evidence" value="ECO:0007669"/>
    <property type="project" value="InterPro"/>
</dbReference>
<dbReference type="RefSeq" id="WP_133848213.1">
    <property type="nucleotide sequence ID" value="NZ_SNXZ01000001.1"/>
</dbReference>
<dbReference type="InterPro" id="IPR008979">
    <property type="entry name" value="Galactose-bd-like_sf"/>
</dbReference>
<keyword evidence="2" id="KW-0378">Hydrolase</keyword>
<dbReference type="InterPro" id="IPR013736">
    <property type="entry name" value="Xaa-Pro_dipept_C"/>
</dbReference>
<dbReference type="Pfam" id="PF02129">
    <property type="entry name" value="Peptidase_S15"/>
    <property type="match status" value="1"/>
</dbReference>
<dbReference type="OrthoDB" id="3276960at2"/>
<comment type="caution">
    <text evidence="5">The sequence shown here is derived from an EMBL/GenBank/DDBJ whole genome shotgun (WGS) entry which is preliminary data.</text>
</comment>
<accession>A0A4R6SN66</accession>
<dbReference type="Proteomes" id="UP000295444">
    <property type="component" value="Unassembled WGS sequence"/>
</dbReference>
<dbReference type="InterPro" id="IPR000383">
    <property type="entry name" value="Xaa-Pro-like_dom"/>
</dbReference>
<evidence type="ECO:0000313" key="6">
    <source>
        <dbReference type="Proteomes" id="UP000295444"/>
    </source>
</evidence>
<dbReference type="InterPro" id="IPR050261">
    <property type="entry name" value="FrsA_esterase"/>
</dbReference>
<feature type="chain" id="PRO_5020333430" evidence="3">
    <location>
        <begin position="26"/>
        <end position="522"/>
    </location>
</feature>
<evidence type="ECO:0000256" key="1">
    <source>
        <dbReference type="ARBA" id="ARBA00008645"/>
    </source>
</evidence>
<dbReference type="SMART" id="SM00939">
    <property type="entry name" value="PepX_C"/>
    <property type="match status" value="1"/>
</dbReference>
<dbReference type="SUPFAM" id="SSF49785">
    <property type="entry name" value="Galactose-binding domain-like"/>
    <property type="match status" value="1"/>
</dbReference>
<keyword evidence="3" id="KW-0732">Signal</keyword>
<dbReference type="EMBL" id="SNXZ01000001">
    <property type="protein sequence ID" value="TDQ05467.1"/>
    <property type="molecule type" value="Genomic_DNA"/>
</dbReference>
<evidence type="ECO:0000256" key="3">
    <source>
        <dbReference type="SAM" id="SignalP"/>
    </source>
</evidence>
<name>A0A4R6SN66_LABRH</name>
<dbReference type="Pfam" id="PF08530">
    <property type="entry name" value="PepX_C"/>
    <property type="match status" value="1"/>
</dbReference>
<dbReference type="Gene3D" id="3.40.50.1820">
    <property type="entry name" value="alpha/beta hydrolase"/>
    <property type="match status" value="2"/>
</dbReference>
<evidence type="ECO:0000313" key="5">
    <source>
        <dbReference type="EMBL" id="TDQ05467.1"/>
    </source>
</evidence>
<comment type="similarity">
    <text evidence="1">Belongs to the AB hydrolase superfamily.</text>
</comment>
<proteinExistence type="inferred from homology"/>
<evidence type="ECO:0000256" key="2">
    <source>
        <dbReference type="ARBA" id="ARBA00022801"/>
    </source>
</evidence>